<protein>
    <submittedName>
        <fullName evidence="2">Uncharacterized protein</fullName>
    </submittedName>
</protein>
<dbReference type="OrthoDB" id="284200at2157"/>
<keyword evidence="3" id="KW-1185">Reference proteome</keyword>
<dbReference type="InterPro" id="IPR043903">
    <property type="entry name" value="DUF5785"/>
</dbReference>
<reference evidence="2 3" key="1">
    <citation type="journal article" date="2013" name="Genome Announc.">
        <title>Draft Genome Sequence of 'Candidatus Halobonum tyrrellensis' Strain G22, Isolated from the Hypersaline Waters of Lake Tyrrell, Australia.</title>
        <authorList>
            <person name="Ugalde J.A."/>
            <person name="Narasingarao P."/>
            <person name="Kuo S."/>
            <person name="Podell S."/>
            <person name="Allen E.E."/>
        </authorList>
    </citation>
    <scope>NUCLEOTIDE SEQUENCE [LARGE SCALE GENOMIC DNA]</scope>
    <source>
        <strain evidence="2 3">G22</strain>
    </source>
</reference>
<evidence type="ECO:0000256" key="1">
    <source>
        <dbReference type="SAM" id="MobiDB-lite"/>
    </source>
</evidence>
<sequence>MSSSSHDWPHDPDGEKGSEEGRKYGHAVLVKFVDEEESFPLRAGDYADEYGDYPVRLDSETVVSIAEIFEDIDPDETYDDIVSFHKGVGRAMRRQGYWTYEGADQFTRTRG</sequence>
<feature type="compositionally biased region" description="Basic and acidic residues" evidence="1">
    <location>
        <begin position="7"/>
        <end position="22"/>
    </location>
</feature>
<organism evidence="2 3">
    <name type="scientific">Candidatus Halobonum tyrrellensis G22</name>
    <dbReference type="NCBI Taxonomy" id="1324957"/>
    <lineage>
        <taxon>Archaea</taxon>
        <taxon>Methanobacteriati</taxon>
        <taxon>Methanobacteriota</taxon>
        <taxon>Stenosarchaea group</taxon>
        <taxon>Halobacteria</taxon>
        <taxon>Halobacteriales</taxon>
        <taxon>Haloferacaceae</taxon>
        <taxon>Candidatus Halobonum</taxon>
    </lineage>
</organism>
<dbReference type="EMBL" id="ASGZ01000023">
    <property type="protein sequence ID" value="ESP88818.1"/>
    <property type="molecule type" value="Genomic_DNA"/>
</dbReference>
<proteinExistence type="predicted"/>
<dbReference type="RefSeq" id="WP_023393981.1">
    <property type="nucleotide sequence ID" value="NZ_ASGZ01000023.1"/>
</dbReference>
<comment type="caution">
    <text evidence="2">The sequence shown here is derived from an EMBL/GenBank/DDBJ whole genome shotgun (WGS) entry which is preliminary data.</text>
</comment>
<dbReference type="eggNOG" id="arCOG04550">
    <property type="taxonomic scope" value="Archaea"/>
</dbReference>
<dbReference type="Proteomes" id="UP000017840">
    <property type="component" value="Unassembled WGS sequence"/>
</dbReference>
<accession>V4HFH0</accession>
<dbReference type="Pfam" id="PF19098">
    <property type="entry name" value="DUF5785"/>
    <property type="match status" value="1"/>
</dbReference>
<evidence type="ECO:0000313" key="3">
    <source>
        <dbReference type="Proteomes" id="UP000017840"/>
    </source>
</evidence>
<evidence type="ECO:0000313" key="2">
    <source>
        <dbReference type="EMBL" id="ESP88818.1"/>
    </source>
</evidence>
<gene>
    <name evidence="2" type="ORF">K933_06972</name>
</gene>
<dbReference type="AlphaFoldDB" id="V4HFH0"/>
<name>V4HFH0_9EURY</name>
<feature type="region of interest" description="Disordered" evidence="1">
    <location>
        <begin position="1"/>
        <end position="22"/>
    </location>
</feature>